<protein>
    <submittedName>
        <fullName evidence="7">NlpC/P60 family protein</fullName>
    </submittedName>
</protein>
<dbReference type="InterPro" id="IPR038765">
    <property type="entry name" value="Papain-like_cys_pep_sf"/>
</dbReference>
<evidence type="ECO:0000256" key="2">
    <source>
        <dbReference type="ARBA" id="ARBA00022670"/>
    </source>
</evidence>
<dbReference type="SUPFAM" id="SSF54001">
    <property type="entry name" value="Cysteine proteinases"/>
    <property type="match status" value="1"/>
</dbReference>
<keyword evidence="4" id="KW-0788">Thiol protease</keyword>
<dbReference type="Proteomes" id="UP000733744">
    <property type="component" value="Unassembled WGS sequence"/>
</dbReference>
<evidence type="ECO:0000259" key="6">
    <source>
        <dbReference type="PROSITE" id="PS51935"/>
    </source>
</evidence>
<dbReference type="PROSITE" id="PS51935">
    <property type="entry name" value="NLPC_P60"/>
    <property type="match status" value="1"/>
</dbReference>
<gene>
    <name evidence="7" type="ORF">EKO24_007325</name>
</gene>
<dbReference type="RefSeq" id="WP_127030555.1">
    <property type="nucleotide sequence ID" value="NZ_RYFG02000069.1"/>
</dbReference>
<feature type="chain" id="PRO_5046564371" evidence="5">
    <location>
        <begin position="30"/>
        <end position="160"/>
    </location>
</feature>
<dbReference type="InterPro" id="IPR051202">
    <property type="entry name" value="Peptidase_C40"/>
</dbReference>
<feature type="domain" description="NlpC/P60" evidence="6">
    <location>
        <begin position="37"/>
        <end position="160"/>
    </location>
</feature>
<keyword evidence="3" id="KW-0378">Hydrolase</keyword>
<evidence type="ECO:0000256" key="5">
    <source>
        <dbReference type="SAM" id="SignalP"/>
    </source>
</evidence>
<dbReference type="Gene3D" id="3.90.1720.10">
    <property type="entry name" value="endopeptidase domain like (from Nostoc punctiforme)"/>
    <property type="match status" value="1"/>
</dbReference>
<organism evidence="7 8">
    <name type="scientific">Candidatus Methylobacter oryzae</name>
    <dbReference type="NCBI Taxonomy" id="2497749"/>
    <lineage>
        <taxon>Bacteria</taxon>
        <taxon>Pseudomonadati</taxon>
        <taxon>Pseudomonadota</taxon>
        <taxon>Gammaproteobacteria</taxon>
        <taxon>Methylococcales</taxon>
        <taxon>Methylococcaceae</taxon>
        <taxon>Methylobacter</taxon>
    </lineage>
</organism>
<accession>A0ABY3CC73</accession>
<dbReference type="InterPro" id="IPR000064">
    <property type="entry name" value="NLP_P60_dom"/>
</dbReference>
<evidence type="ECO:0000256" key="3">
    <source>
        <dbReference type="ARBA" id="ARBA00022801"/>
    </source>
</evidence>
<dbReference type="PANTHER" id="PTHR47053:SF1">
    <property type="entry name" value="MUREIN DD-ENDOPEPTIDASE MEPH-RELATED"/>
    <property type="match status" value="1"/>
</dbReference>
<proteinExistence type="inferred from homology"/>
<feature type="signal peptide" evidence="5">
    <location>
        <begin position="1"/>
        <end position="29"/>
    </location>
</feature>
<dbReference type="PANTHER" id="PTHR47053">
    <property type="entry name" value="MUREIN DD-ENDOPEPTIDASE MEPH-RELATED"/>
    <property type="match status" value="1"/>
</dbReference>
<evidence type="ECO:0000256" key="4">
    <source>
        <dbReference type="ARBA" id="ARBA00022807"/>
    </source>
</evidence>
<dbReference type="Pfam" id="PF00877">
    <property type="entry name" value="NLPC_P60"/>
    <property type="match status" value="1"/>
</dbReference>
<evidence type="ECO:0000313" key="8">
    <source>
        <dbReference type="Proteomes" id="UP000733744"/>
    </source>
</evidence>
<evidence type="ECO:0000313" key="7">
    <source>
        <dbReference type="EMBL" id="TRW98070.1"/>
    </source>
</evidence>
<comment type="caution">
    <text evidence="7">The sequence shown here is derived from an EMBL/GenBank/DDBJ whole genome shotgun (WGS) entry which is preliminary data.</text>
</comment>
<sequence length="160" mass="17815">MSIAKNYRYFFICGVWFAVIALFSGCASAPETKPVVAADRSPVVNYALSLQGAPYRYGKSSPEEGFDCSGFVKHVYERQGIMLPRTVQGMAQSLTEVPKNDIHSGDLVFFNTDGKPFSHVGIYVSNDDFIHAPSRRSGKVMLSSLKNRYWGSRFSCARRP</sequence>
<keyword evidence="2" id="KW-0645">Protease</keyword>
<name>A0ABY3CC73_9GAMM</name>
<dbReference type="EMBL" id="RYFG02000069">
    <property type="protein sequence ID" value="TRW98070.1"/>
    <property type="molecule type" value="Genomic_DNA"/>
</dbReference>
<evidence type="ECO:0000256" key="1">
    <source>
        <dbReference type="ARBA" id="ARBA00007074"/>
    </source>
</evidence>
<comment type="similarity">
    <text evidence="1">Belongs to the peptidase C40 family.</text>
</comment>
<dbReference type="PROSITE" id="PS51257">
    <property type="entry name" value="PROKAR_LIPOPROTEIN"/>
    <property type="match status" value="1"/>
</dbReference>
<keyword evidence="5" id="KW-0732">Signal</keyword>
<keyword evidence="8" id="KW-1185">Reference proteome</keyword>
<reference evidence="7 8" key="1">
    <citation type="journal article" date="2019" name="Antonie Van Leeuwenhoek">
        <title>Description of 'Ca. Methylobacter oryzae' KRF1, a novel species from the environmentally important Methylobacter clade 2.</title>
        <authorList>
            <person name="Khatri K."/>
            <person name="Mohite J.A."/>
            <person name="Pandit P.S."/>
            <person name="Bahulikar R."/>
            <person name="Rahalkar M.C."/>
        </authorList>
    </citation>
    <scope>NUCLEOTIDE SEQUENCE [LARGE SCALE GENOMIC DNA]</scope>
    <source>
        <strain evidence="7 8">KRF1</strain>
    </source>
</reference>